<accession>A0ACC7M885</accession>
<evidence type="ECO:0000313" key="2">
    <source>
        <dbReference type="Proteomes" id="UP001168096"/>
    </source>
</evidence>
<keyword evidence="2" id="KW-1185">Reference proteome</keyword>
<reference evidence="1" key="1">
    <citation type="submission" date="2024-11" db="EMBL/GenBank/DDBJ databases">
        <title>Description of Massilia orientalis sp. nov., isolated from rhizosphere soil of Ageratina adenophora.</title>
        <authorList>
            <person name="Wang Y."/>
        </authorList>
    </citation>
    <scope>NUCLEOTIDE SEQUENCE</scope>
    <source>
        <strain evidence="1">YIM B02787</strain>
    </source>
</reference>
<sequence length="224" mass="23156">MSARAWVMAGAGAALLVLGVGGAMHTRAGLRALAALGVPCPADRVSAAQVDHVRRAGLAGLRGDTPAPVRPAVAGLLLDMTTEAQAQALLARAHAACEVQARGYRHLRCRGVDAAALGLAGPPVSEMWLSFGPAGRLVGVDVYRRGMRPDDVRAVWSDAAGRLRAALGAPGLAVGDPAPDVLAASPIQTARVQYRYADYVATVTAAHLPQTGLSVREQYLSARM</sequence>
<evidence type="ECO:0000313" key="1">
    <source>
        <dbReference type="EMBL" id="MFJ1468227.1"/>
    </source>
</evidence>
<protein>
    <submittedName>
        <fullName evidence="1">Uncharacterized protein</fullName>
    </submittedName>
</protein>
<proteinExistence type="predicted"/>
<name>A0ACC7M885_9BURK</name>
<dbReference type="EMBL" id="JASNRB020000006">
    <property type="protein sequence ID" value="MFJ1468227.1"/>
    <property type="molecule type" value="Genomic_DNA"/>
</dbReference>
<comment type="caution">
    <text evidence="1">The sequence shown here is derived from an EMBL/GenBank/DDBJ whole genome shotgun (WGS) entry which is preliminary data.</text>
</comment>
<gene>
    <name evidence="1" type="ORF">QPK29_010950</name>
</gene>
<dbReference type="Proteomes" id="UP001168096">
    <property type="component" value="Unassembled WGS sequence"/>
</dbReference>
<organism evidence="1 2">
    <name type="scientific">Massilia orientalis</name>
    <dbReference type="NCBI Taxonomy" id="3050128"/>
    <lineage>
        <taxon>Bacteria</taxon>
        <taxon>Pseudomonadati</taxon>
        <taxon>Pseudomonadota</taxon>
        <taxon>Betaproteobacteria</taxon>
        <taxon>Burkholderiales</taxon>
        <taxon>Oxalobacteraceae</taxon>
        <taxon>Telluria group</taxon>
        <taxon>Massilia</taxon>
    </lineage>
</organism>